<evidence type="ECO:0000256" key="1">
    <source>
        <dbReference type="SAM" id="MobiDB-lite"/>
    </source>
</evidence>
<sequence>MGGGLNDLELETETLDEVCLSPLPAARRRPVKPTQGELDAPPARGARRLGSGVALGVTLILALITWVSLRVDTPPKARAAPDLVSTPPAAADVPEIITPVAVSYGRPHPSSHAAQHAHHRHAHNHTHNHTRSHVSPVADVAPVSEIVEAQLPAAPVEPPLLDLLSAPLDFKVSDTAATEMQEVQSVADAAATALLTPLEGSETATTEEVQSTVADAAATALVDAMAALKEAQAAVAAAEEPIDIQSVSESERRLQEVEMEEPIQAPTPREQEDEPIQAPTPREPEDAEPEIVTPAIMRRRLRGGGGASWWARLLRV</sequence>
<reference evidence="2" key="1">
    <citation type="submission" date="2021-11" db="EMBL/GenBank/DDBJ databases">
        <authorList>
            <consortium name="Genoscope - CEA"/>
            <person name="William W."/>
        </authorList>
    </citation>
    <scope>NUCLEOTIDE SEQUENCE</scope>
</reference>
<feature type="region of interest" description="Disordered" evidence="1">
    <location>
        <begin position="246"/>
        <end position="298"/>
    </location>
</feature>
<feature type="compositionally biased region" description="Basic residues" evidence="1">
    <location>
        <begin position="115"/>
        <end position="132"/>
    </location>
</feature>
<organism evidence="2 3">
    <name type="scientific">Pelagomonas calceolata</name>
    <dbReference type="NCBI Taxonomy" id="35677"/>
    <lineage>
        <taxon>Eukaryota</taxon>
        <taxon>Sar</taxon>
        <taxon>Stramenopiles</taxon>
        <taxon>Ochrophyta</taxon>
        <taxon>Pelagophyceae</taxon>
        <taxon>Pelagomonadales</taxon>
        <taxon>Pelagomonadaceae</taxon>
        <taxon>Pelagomonas</taxon>
    </lineage>
</organism>
<accession>A0A8J2WHA3</accession>
<name>A0A8J2WHA3_9STRA</name>
<evidence type="ECO:0000313" key="3">
    <source>
        <dbReference type="Proteomes" id="UP000789595"/>
    </source>
</evidence>
<dbReference type="Proteomes" id="UP000789595">
    <property type="component" value="Unassembled WGS sequence"/>
</dbReference>
<feature type="region of interest" description="Disordered" evidence="1">
    <location>
        <begin position="26"/>
        <end position="47"/>
    </location>
</feature>
<comment type="caution">
    <text evidence="2">The sequence shown here is derived from an EMBL/GenBank/DDBJ whole genome shotgun (WGS) entry which is preliminary data.</text>
</comment>
<gene>
    <name evidence="2" type="ORF">PECAL_2P14660</name>
</gene>
<protein>
    <submittedName>
        <fullName evidence="2">Uncharacterized protein</fullName>
    </submittedName>
</protein>
<dbReference type="AlphaFoldDB" id="A0A8J2WHA3"/>
<dbReference type="EMBL" id="CAKKNE010000002">
    <property type="protein sequence ID" value="CAH0368400.1"/>
    <property type="molecule type" value="Genomic_DNA"/>
</dbReference>
<feature type="region of interest" description="Disordered" evidence="1">
    <location>
        <begin position="107"/>
        <end position="134"/>
    </location>
</feature>
<evidence type="ECO:0000313" key="2">
    <source>
        <dbReference type="EMBL" id="CAH0368400.1"/>
    </source>
</evidence>
<keyword evidence="3" id="KW-1185">Reference proteome</keyword>
<proteinExistence type="predicted"/>